<name>A0AAD7X4K1_9TELE</name>
<evidence type="ECO:0000313" key="2">
    <source>
        <dbReference type="Proteomes" id="UP001221898"/>
    </source>
</evidence>
<dbReference type="AlphaFoldDB" id="A0AAD7X4K1"/>
<reference evidence="1" key="1">
    <citation type="journal article" date="2023" name="Science">
        <title>Genome structures resolve the early diversification of teleost fishes.</title>
        <authorList>
            <person name="Parey E."/>
            <person name="Louis A."/>
            <person name="Montfort J."/>
            <person name="Bouchez O."/>
            <person name="Roques C."/>
            <person name="Iampietro C."/>
            <person name="Lluch J."/>
            <person name="Castinel A."/>
            <person name="Donnadieu C."/>
            <person name="Desvignes T."/>
            <person name="Floi Bucao C."/>
            <person name="Jouanno E."/>
            <person name="Wen M."/>
            <person name="Mejri S."/>
            <person name="Dirks R."/>
            <person name="Jansen H."/>
            <person name="Henkel C."/>
            <person name="Chen W.J."/>
            <person name="Zahm M."/>
            <person name="Cabau C."/>
            <person name="Klopp C."/>
            <person name="Thompson A.W."/>
            <person name="Robinson-Rechavi M."/>
            <person name="Braasch I."/>
            <person name="Lecointre G."/>
            <person name="Bobe J."/>
            <person name="Postlethwait J.H."/>
            <person name="Berthelot C."/>
            <person name="Roest Crollius H."/>
            <person name="Guiguen Y."/>
        </authorList>
    </citation>
    <scope>NUCLEOTIDE SEQUENCE</scope>
    <source>
        <strain evidence="1">NC1722</strain>
    </source>
</reference>
<dbReference type="EMBL" id="JAINUG010000001">
    <property type="protein sequence ID" value="KAJ8418634.1"/>
    <property type="molecule type" value="Genomic_DNA"/>
</dbReference>
<organism evidence="1 2">
    <name type="scientific">Aldrovandia affinis</name>
    <dbReference type="NCBI Taxonomy" id="143900"/>
    <lineage>
        <taxon>Eukaryota</taxon>
        <taxon>Metazoa</taxon>
        <taxon>Chordata</taxon>
        <taxon>Craniata</taxon>
        <taxon>Vertebrata</taxon>
        <taxon>Euteleostomi</taxon>
        <taxon>Actinopterygii</taxon>
        <taxon>Neopterygii</taxon>
        <taxon>Teleostei</taxon>
        <taxon>Notacanthiformes</taxon>
        <taxon>Halosauridae</taxon>
        <taxon>Aldrovandia</taxon>
    </lineage>
</organism>
<protein>
    <submittedName>
        <fullName evidence="1">Uncharacterized protein</fullName>
    </submittedName>
</protein>
<proteinExistence type="predicted"/>
<gene>
    <name evidence="1" type="ORF">AAFF_G00001330</name>
</gene>
<sequence length="116" mass="12122">MAACAPVAITPHVQKDGFVNEANQSRRAAAASASTPNGKDPLARIGISYGELHVSAVLASPDSGLSMISDFLLKQSLCPRLEVQHLGQLLPCLEKALSAGKADCMPRLSMQAPKAL</sequence>
<comment type="caution">
    <text evidence="1">The sequence shown here is derived from an EMBL/GenBank/DDBJ whole genome shotgun (WGS) entry which is preliminary data.</text>
</comment>
<dbReference type="Proteomes" id="UP001221898">
    <property type="component" value="Unassembled WGS sequence"/>
</dbReference>
<accession>A0AAD7X4K1</accession>
<evidence type="ECO:0000313" key="1">
    <source>
        <dbReference type="EMBL" id="KAJ8418634.1"/>
    </source>
</evidence>
<keyword evidence="2" id="KW-1185">Reference proteome</keyword>